<proteinExistence type="predicted"/>
<organism evidence="1 2">
    <name type="scientific">Vannielia litorea</name>
    <dbReference type="NCBI Taxonomy" id="1217970"/>
    <lineage>
        <taxon>Bacteria</taxon>
        <taxon>Pseudomonadati</taxon>
        <taxon>Pseudomonadota</taxon>
        <taxon>Alphaproteobacteria</taxon>
        <taxon>Rhodobacterales</taxon>
        <taxon>Paracoccaceae</taxon>
        <taxon>Vannielia</taxon>
    </lineage>
</organism>
<dbReference type="Pfam" id="PF06224">
    <property type="entry name" value="AlkZ-like"/>
    <property type="match status" value="1"/>
</dbReference>
<keyword evidence="2" id="KW-1185">Reference proteome</keyword>
<dbReference type="InterPro" id="IPR009351">
    <property type="entry name" value="AlkZ-like"/>
</dbReference>
<accession>A0A1N6GZJ5</accession>
<dbReference type="RefSeq" id="WP_074256898.1">
    <property type="nucleotide sequence ID" value="NZ_FSRL01000001.1"/>
</dbReference>
<dbReference type="EMBL" id="FSRL01000001">
    <property type="protein sequence ID" value="SIO12964.1"/>
    <property type="molecule type" value="Genomic_DNA"/>
</dbReference>
<protein>
    <recommendedName>
        <fullName evidence="3">Winged helix-turn-helix domain-containing protein</fullName>
    </recommendedName>
</protein>
<dbReference type="AlphaFoldDB" id="A0A1N6GZJ5"/>
<name>A0A1N6GZJ5_9RHOB</name>
<reference evidence="2" key="1">
    <citation type="submission" date="2016-11" db="EMBL/GenBank/DDBJ databases">
        <authorList>
            <person name="Varghese N."/>
            <person name="Submissions S."/>
        </authorList>
    </citation>
    <scope>NUCLEOTIDE SEQUENCE [LARGE SCALE GENOMIC DNA]</scope>
    <source>
        <strain evidence="2">DSM 29440</strain>
    </source>
</reference>
<gene>
    <name evidence="1" type="ORF">SAMN05444002_2940</name>
</gene>
<sequence length="391" mass="45016">MTALRISNAQARALWLTAHGLATPPTGKLDAPAIIHDLGFVQLDSIQVVSRAHHHIMWSRNANYREPVMDKLLGRQRAVFEHFTHDASVLPMEFLPMWQRQFRRMRERISRSSWWGRMDPDLLASVKARVAEEGPLCTRDFEHQHQGPKEMWHRPPHKKALDFLWFSGELATCHRDGFTKHYDLAERIFPAHLREQHLPDEAQIDWLCHAALHRLGFGTPGEIRKFWDATTVAETARWADQARDLILVEVETADGGTLKALACPDIEVRIAALQPPTSRLRILNPFDPAIRDRIRLKRLFGFDYTVEMFVPAEKRQWGYYVFPLLEGSRFVGRIEAKADRRTGTLTVLNRWTEPSLRPSKARDDKLEAELARLCRLANLETVTWALSPGAP</sequence>
<dbReference type="PANTHER" id="PTHR30528">
    <property type="entry name" value="CYTOPLASMIC PROTEIN"/>
    <property type="match status" value="1"/>
</dbReference>
<evidence type="ECO:0008006" key="3">
    <source>
        <dbReference type="Google" id="ProtNLM"/>
    </source>
</evidence>
<evidence type="ECO:0000313" key="1">
    <source>
        <dbReference type="EMBL" id="SIO12964.1"/>
    </source>
</evidence>
<dbReference type="Proteomes" id="UP000184932">
    <property type="component" value="Unassembled WGS sequence"/>
</dbReference>
<dbReference type="OrthoDB" id="9787207at2"/>
<dbReference type="PANTHER" id="PTHR30528:SF0">
    <property type="entry name" value="CYTOPLASMIC PROTEIN"/>
    <property type="match status" value="1"/>
</dbReference>
<evidence type="ECO:0000313" key="2">
    <source>
        <dbReference type="Proteomes" id="UP000184932"/>
    </source>
</evidence>